<sequence length="430" mass="46769">MASNRFIRSKKMAMRSFVSAPSLPFPRDSGDAAYYQRVANADLRSTVGTRSTRVAIRKGQDDEAISGCSRQQRRKLPVHTERSSNASASPSHPAKRPFPGVVAGSEPTWSTSSSSSSMLPTPLAGDDRSAHNSYVCPPLFASSYALTRPQILSRQLLSDAHFQSFIYQILSVVKYIRAPTCSTATSRSGNPVNAGRGLKICDFGIAGGYHPGPGTAQQASSKGQQGLMTEYSMWSRGGTRHPRSRSASPTTGRPWVSGASDGCIFAELLGGKLQLQGPGLTARSCVDQLNQILHYLGTPSEDTLRRVGSPGLPVPAREPARKRPARPDVYFDPAKRMSCKKALEHPYLAVWHVASNEPNVHAFRALVPLQTQAEHAPHPEQPRYPRQPVRKNDTTSEYTFPHPNATPPEGEMVEEPGQELDGELGAYEGR</sequence>
<evidence type="ECO:0000256" key="4">
    <source>
        <dbReference type="SAM" id="MobiDB-lite"/>
    </source>
</evidence>
<feature type="region of interest" description="Disordered" evidence="4">
    <location>
        <begin position="304"/>
        <end position="327"/>
    </location>
</feature>
<protein>
    <recommendedName>
        <fullName evidence="7">Protein kinase domain-containing protein</fullName>
    </recommendedName>
</protein>
<evidence type="ECO:0000256" key="1">
    <source>
        <dbReference type="ARBA" id="ARBA00022527"/>
    </source>
</evidence>
<feature type="compositionally biased region" description="Low complexity" evidence="4">
    <location>
        <begin position="83"/>
        <end position="92"/>
    </location>
</feature>
<feature type="region of interest" description="Disordered" evidence="4">
    <location>
        <begin position="374"/>
        <end position="430"/>
    </location>
</feature>
<dbReference type="Gene3D" id="1.10.510.10">
    <property type="entry name" value="Transferase(Phosphotransferase) domain 1"/>
    <property type="match status" value="1"/>
</dbReference>
<keyword evidence="3" id="KW-0067">ATP-binding</keyword>
<reference evidence="5 6" key="1">
    <citation type="journal article" date="2016" name="Mol. Biol. Evol.">
        <title>Comparative Genomics of Early-Diverging Mushroom-Forming Fungi Provides Insights into the Origins of Lignocellulose Decay Capabilities.</title>
        <authorList>
            <person name="Nagy L.G."/>
            <person name="Riley R."/>
            <person name="Tritt A."/>
            <person name="Adam C."/>
            <person name="Daum C."/>
            <person name="Floudas D."/>
            <person name="Sun H."/>
            <person name="Yadav J.S."/>
            <person name="Pangilinan J."/>
            <person name="Larsson K.H."/>
            <person name="Matsuura K."/>
            <person name="Barry K."/>
            <person name="Labutti K."/>
            <person name="Kuo R."/>
            <person name="Ohm R.A."/>
            <person name="Bhattacharya S.S."/>
            <person name="Shirouzu T."/>
            <person name="Yoshinaga Y."/>
            <person name="Martin F.M."/>
            <person name="Grigoriev I.V."/>
            <person name="Hibbett D.S."/>
        </authorList>
    </citation>
    <scope>NUCLEOTIDE SEQUENCE [LARGE SCALE GENOMIC DNA]</scope>
    <source>
        <strain evidence="5 6">TUFC12733</strain>
    </source>
</reference>
<keyword evidence="6" id="KW-1185">Reference proteome</keyword>
<proteinExistence type="predicted"/>
<evidence type="ECO:0000256" key="2">
    <source>
        <dbReference type="ARBA" id="ARBA00022741"/>
    </source>
</evidence>
<dbReference type="InterPro" id="IPR011009">
    <property type="entry name" value="Kinase-like_dom_sf"/>
</dbReference>
<evidence type="ECO:0000256" key="3">
    <source>
        <dbReference type="ARBA" id="ARBA00022840"/>
    </source>
</evidence>
<feature type="compositionally biased region" description="Acidic residues" evidence="4">
    <location>
        <begin position="411"/>
        <end position="422"/>
    </location>
</feature>
<evidence type="ECO:0008006" key="7">
    <source>
        <dbReference type="Google" id="ProtNLM"/>
    </source>
</evidence>
<name>A0A167LWA2_CALVF</name>
<keyword evidence="1" id="KW-0418">Kinase</keyword>
<dbReference type="GO" id="GO:0005524">
    <property type="term" value="F:ATP binding"/>
    <property type="evidence" value="ECO:0007669"/>
    <property type="project" value="UniProtKB-KW"/>
</dbReference>
<keyword evidence="1" id="KW-0723">Serine/threonine-protein kinase</keyword>
<dbReference type="EMBL" id="KV417285">
    <property type="protein sequence ID" value="KZO96095.1"/>
    <property type="molecule type" value="Genomic_DNA"/>
</dbReference>
<feature type="region of interest" description="Disordered" evidence="4">
    <location>
        <begin position="58"/>
        <end position="127"/>
    </location>
</feature>
<dbReference type="SUPFAM" id="SSF56112">
    <property type="entry name" value="Protein kinase-like (PK-like)"/>
    <property type="match status" value="1"/>
</dbReference>
<evidence type="ECO:0000313" key="5">
    <source>
        <dbReference type="EMBL" id="KZO96095.1"/>
    </source>
</evidence>
<keyword evidence="1" id="KW-0808">Transferase</keyword>
<feature type="region of interest" description="Disordered" evidence="4">
    <location>
        <begin position="235"/>
        <end position="254"/>
    </location>
</feature>
<dbReference type="InterPro" id="IPR050117">
    <property type="entry name" value="MAPK"/>
</dbReference>
<organism evidence="5 6">
    <name type="scientific">Calocera viscosa (strain TUFC12733)</name>
    <dbReference type="NCBI Taxonomy" id="1330018"/>
    <lineage>
        <taxon>Eukaryota</taxon>
        <taxon>Fungi</taxon>
        <taxon>Dikarya</taxon>
        <taxon>Basidiomycota</taxon>
        <taxon>Agaricomycotina</taxon>
        <taxon>Dacrymycetes</taxon>
        <taxon>Dacrymycetales</taxon>
        <taxon>Dacrymycetaceae</taxon>
        <taxon>Calocera</taxon>
    </lineage>
</organism>
<keyword evidence="2" id="KW-0547">Nucleotide-binding</keyword>
<dbReference type="Proteomes" id="UP000076738">
    <property type="component" value="Unassembled WGS sequence"/>
</dbReference>
<evidence type="ECO:0000313" key="6">
    <source>
        <dbReference type="Proteomes" id="UP000076738"/>
    </source>
</evidence>
<dbReference type="AlphaFoldDB" id="A0A167LWA2"/>
<dbReference type="GO" id="GO:0004674">
    <property type="term" value="F:protein serine/threonine kinase activity"/>
    <property type="evidence" value="ECO:0007669"/>
    <property type="project" value="UniProtKB-KW"/>
</dbReference>
<dbReference type="PANTHER" id="PTHR24055">
    <property type="entry name" value="MITOGEN-ACTIVATED PROTEIN KINASE"/>
    <property type="match status" value="1"/>
</dbReference>
<dbReference type="STRING" id="1330018.A0A167LWA2"/>
<gene>
    <name evidence="5" type="ORF">CALVIDRAFT_527568</name>
</gene>
<accession>A0A167LWA2</accession>